<evidence type="ECO:0000256" key="1">
    <source>
        <dbReference type="ARBA" id="ARBA00022603"/>
    </source>
</evidence>
<gene>
    <name evidence="3" type="ORF">GCM10023200_09700</name>
</gene>
<dbReference type="Pfam" id="PF06325">
    <property type="entry name" value="PrmA"/>
    <property type="match status" value="1"/>
</dbReference>
<evidence type="ECO:0000313" key="3">
    <source>
        <dbReference type="EMBL" id="GAA4778726.1"/>
    </source>
</evidence>
<dbReference type="SUPFAM" id="SSF53335">
    <property type="entry name" value="S-adenosyl-L-methionine-dependent methyltransferases"/>
    <property type="match status" value="1"/>
</dbReference>
<evidence type="ECO:0000256" key="2">
    <source>
        <dbReference type="ARBA" id="ARBA00022679"/>
    </source>
</evidence>
<comment type="caution">
    <text evidence="3">The sequence shown here is derived from an EMBL/GenBank/DDBJ whole genome shotgun (WGS) entry which is preliminary data.</text>
</comment>
<keyword evidence="2" id="KW-0808">Transferase</keyword>
<dbReference type="Gene3D" id="3.40.50.150">
    <property type="entry name" value="Vaccinia Virus protein VP39"/>
    <property type="match status" value="1"/>
</dbReference>
<dbReference type="PANTHER" id="PTHR43648:SF1">
    <property type="entry name" value="ELECTRON TRANSFER FLAVOPROTEIN BETA SUBUNIT LYSINE METHYLTRANSFERASE"/>
    <property type="match status" value="1"/>
</dbReference>
<dbReference type="InterPro" id="IPR029063">
    <property type="entry name" value="SAM-dependent_MTases_sf"/>
</dbReference>
<protein>
    <submittedName>
        <fullName evidence="3">Methyltransferase</fullName>
    </submittedName>
</protein>
<name>A0ABP9AEV8_9PSEU</name>
<dbReference type="EMBL" id="BAABHO010000005">
    <property type="protein sequence ID" value="GAA4778726.1"/>
    <property type="molecule type" value="Genomic_DNA"/>
</dbReference>
<keyword evidence="1 3" id="KW-0489">Methyltransferase</keyword>
<dbReference type="PANTHER" id="PTHR43648">
    <property type="entry name" value="ELECTRON TRANSFER FLAVOPROTEIN BETA SUBUNIT LYSINE METHYLTRANSFERASE"/>
    <property type="match status" value="1"/>
</dbReference>
<dbReference type="Proteomes" id="UP001500928">
    <property type="component" value="Unassembled WGS sequence"/>
</dbReference>
<accession>A0ABP9AEV8</accession>
<dbReference type="GO" id="GO:0032259">
    <property type="term" value="P:methylation"/>
    <property type="evidence" value="ECO:0007669"/>
    <property type="project" value="UniProtKB-KW"/>
</dbReference>
<keyword evidence="4" id="KW-1185">Reference proteome</keyword>
<evidence type="ECO:0000313" key="4">
    <source>
        <dbReference type="Proteomes" id="UP001500928"/>
    </source>
</evidence>
<dbReference type="RefSeq" id="WP_345411305.1">
    <property type="nucleotide sequence ID" value="NZ_BAABHO010000005.1"/>
</dbReference>
<dbReference type="GO" id="GO:0008168">
    <property type="term" value="F:methyltransferase activity"/>
    <property type="evidence" value="ECO:0007669"/>
    <property type="project" value="UniProtKB-KW"/>
</dbReference>
<sequence>MTSSDGGGDGVRNWTAPGTAPLVPEITLLLADDIHRTWSALDEEAPPFWAFAWVGGQALARHVLDHPEIVRGRRVLDLASGSGLVAIAAARAGASAVVASDTDARARAAVGLNAQANGVEVEVVGDVLHGEVDLDVDVVLAGDVFYEQPMARHVERFCDEASGAGVDVVVGDPGREYLPRRRCTALESYEVTGTLDLEGGATTRTTVYRFT</sequence>
<proteinExistence type="predicted"/>
<dbReference type="InterPro" id="IPR050078">
    <property type="entry name" value="Ribosomal_L11_MeTrfase_PrmA"/>
</dbReference>
<organism evidence="3 4">
    <name type="scientific">Actinomycetospora chlora</name>
    <dbReference type="NCBI Taxonomy" id="663608"/>
    <lineage>
        <taxon>Bacteria</taxon>
        <taxon>Bacillati</taxon>
        <taxon>Actinomycetota</taxon>
        <taxon>Actinomycetes</taxon>
        <taxon>Pseudonocardiales</taxon>
        <taxon>Pseudonocardiaceae</taxon>
        <taxon>Actinomycetospora</taxon>
    </lineage>
</organism>
<reference evidence="4" key="1">
    <citation type="journal article" date="2019" name="Int. J. Syst. Evol. Microbiol.">
        <title>The Global Catalogue of Microorganisms (GCM) 10K type strain sequencing project: providing services to taxonomists for standard genome sequencing and annotation.</title>
        <authorList>
            <consortium name="The Broad Institute Genomics Platform"/>
            <consortium name="The Broad Institute Genome Sequencing Center for Infectious Disease"/>
            <person name="Wu L."/>
            <person name="Ma J."/>
        </authorList>
    </citation>
    <scope>NUCLEOTIDE SEQUENCE [LARGE SCALE GENOMIC DNA]</scope>
    <source>
        <strain evidence="4">JCM 17979</strain>
    </source>
</reference>